<dbReference type="Proteomes" id="UP000823388">
    <property type="component" value="Chromosome 6N"/>
</dbReference>
<dbReference type="EMBL" id="CM029048">
    <property type="protein sequence ID" value="KAG2577932.1"/>
    <property type="molecule type" value="Genomic_DNA"/>
</dbReference>
<comment type="caution">
    <text evidence="2">The sequence shown here is derived from an EMBL/GenBank/DDBJ whole genome shotgun (WGS) entry which is preliminary data.</text>
</comment>
<protein>
    <submittedName>
        <fullName evidence="2">Uncharacterized protein</fullName>
    </submittedName>
</protein>
<accession>A0A8T0QXD9</accession>
<dbReference type="PANTHER" id="PTHR33325:SF11">
    <property type="entry name" value="COLD SHOCK DOMAIN-CONTAINING PROTEIN 4-LIKE"/>
    <property type="match status" value="1"/>
</dbReference>
<gene>
    <name evidence="2" type="ORF">PVAP13_6NG171600</name>
</gene>
<reference evidence="2" key="1">
    <citation type="submission" date="2020-05" db="EMBL/GenBank/DDBJ databases">
        <title>WGS assembly of Panicum virgatum.</title>
        <authorList>
            <person name="Lovell J.T."/>
            <person name="Jenkins J."/>
            <person name="Shu S."/>
            <person name="Juenger T.E."/>
            <person name="Schmutz J."/>
        </authorList>
    </citation>
    <scope>NUCLEOTIDE SEQUENCE</scope>
    <source>
        <strain evidence="2">AP13</strain>
    </source>
</reference>
<organism evidence="2 3">
    <name type="scientific">Panicum virgatum</name>
    <name type="common">Blackwell switchgrass</name>
    <dbReference type="NCBI Taxonomy" id="38727"/>
    <lineage>
        <taxon>Eukaryota</taxon>
        <taxon>Viridiplantae</taxon>
        <taxon>Streptophyta</taxon>
        <taxon>Embryophyta</taxon>
        <taxon>Tracheophyta</taxon>
        <taxon>Spermatophyta</taxon>
        <taxon>Magnoliopsida</taxon>
        <taxon>Liliopsida</taxon>
        <taxon>Poales</taxon>
        <taxon>Poaceae</taxon>
        <taxon>PACMAD clade</taxon>
        <taxon>Panicoideae</taxon>
        <taxon>Panicodae</taxon>
        <taxon>Paniceae</taxon>
        <taxon>Panicinae</taxon>
        <taxon>Panicum</taxon>
        <taxon>Panicum sect. Hiantes</taxon>
    </lineage>
</organism>
<feature type="compositionally biased region" description="Basic and acidic residues" evidence="1">
    <location>
        <begin position="230"/>
        <end position="246"/>
    </location>
</feature>
<dbReference type="PANTHER" id="PTHR33325">
    <property type="entry name" value="ZINC FINGER, CCHC-TYPE-RELATED"/>
    <property type="match status" value="1"/>
</dbReference>
<evidence type="ECO:0000313" key="2">
    <source>
        <dbReference type="EMBL" id="KAG2577932.1"/>
    </source>
</evidence>
<evidence type="ECO:0000256" key="1">
    <source>
        <dbReference type="SAM" id="MobiDB-lite"/>
    </source>
</evidence>
<feature type="compositionally biased region" description="Basic residues" evidence="1">
    <location>
        <begin position="170"/>
        <end position="197"/>
    </location>
</feature>
<sequence length="276" mass="31720">MLDIAKREFDALAVDGSNYLMWAIDIEIKLDEAGKDERTKPDKARTLHFLRHHLHLDLKSEYMTERDPLVLWQSLKDRFSQQIVTKMRLCCQKITNADMIEKTLSTFHAGDIVLQQQYKNSKYTKYSELSEVLSVAKQQNEVLINNHSVRPTGSMAVLEAHANVAESSRNHKRARGKGKWKGKRGAMFKGKGNGKPKGRAEPKKEKGYHSGEEQGEWYRCGTKGHWSRKGQHESHFTTEPEAQKRDDMNIDANGEDVQMEENEDNLLDDFDIFGDL</sequence>
<feature type="region of interest" description="Disordered" evidence="1">
    <location>
        <begin position="164"/>
        <end position="246"/>
    </location>
</feature>
<keyword evidence="3" id="KW-1185">Reference proteome</keyword>
<feature type="compositionally biased region" description="Basic and acidic residues" evidence="1">
    <location>
        <begin position="198"/>
        <end position="212"/>
    </location>
</feature>
<name>A0A8T0QXD9_PANVG</name>
<evidence type="ECO:0000313" key="3">
    <source>
        <dbReference type="Proteomes" id="UP000823388"/>
    </source>
</evidence>
<dbReference type="AlphaFoldDB" id="A0A8T0QXD9"/>
<proteinExistence type="predicted"/>